<evidence type="ECO:0000313" key="5">
    <source>
        <dbReference type="Proteomes" id="UP001470230"/>
    </source>
</evidence>
<name>A0ABR2J1H9_9EUKA</name>
<dbReference type="SUPFAM" id="SSF56112">
    <property type="entry name" value="Protein kinase-like (PK-like)"/>
    <property type="match status" value="1"/>
</dbReference>
<keyword evidence="5" id="KW-1185">Reference proteome</keyword>
<proteinExistence type="predicted"/>
<dbReference type="PROSITE" id="PS00108">
    <property type="entry name" value="PROTEIN_KINASE_ST"/>
    <property type="match status" value="1"/>
</dbReference>
<dbReference type="PANTHER" id="PTHR44329:SF214">
    <property type="entry name" value="PROTEIN KINASE DOMAIN-CONTAINING PROTEIN"/>
    <property type="match status" value="1"/>
</dbReference>
<dbReference type="CDD" id="cd13999">
    <property type="entry name" value="STKc_MAP3K-like"/>
    <property type="match status" value="1"/>
</dbReference>
<comment type="caution">
    <text evidence="4">The sequence shown here is derived from an EMBL/GenBank/DDBJ whole genome shotgun (WGS) entry which is preliminary data.</text>
</comment>
<dbReference type="Pfam" id="PF13306">
    <property type="entry name" value="LRR_5"/>
    <property type="match status" value="2"/>
</dbReference>
<dbReference type="InterPro" id="IPR032675">
    <property type="entry name" value="LRR_dom_sf"/>
</dbReference>
<accession>A0ABR2J1H9</accession>
<dbReference type="PROSITE" id="PS50011">
    <property type="entry name" value="PROTEIN_KINASE_DOM"/>
    <property type="match status" value="1"/>
</dbReference>
<gene>
    <name evidence="4" type="ORF">M9Y10_007496</name>
</gene>
<dbReference type="SUPFAM" id="SSF52058">
    <property type="entry name" value="L domain-like"/>
    <property type="match status" value="1"/>
</dbReference>
<dbReference type="InterPro" id="IPR051681">
    <property type="entry name" value="Ser/Thr_Kinases-Pseudokinases"/>
</dbReference>
<feature type="region of interest" description="Disordered" evidence="2">
    <location>
        <begin position="496"/>
        <end position="592"/>
    </location>
</feature>
<evidence type="ECO:0000256" key="2">
    <source>
        <dbReference type="SAM" id="MobiDB-lite"/>
    </source>
</evidence>
<dbReference type="Pfam" id="PF00069">
    <property type="entry name" value="Pkinase"/>
    <property type="match status" value="1"/>
</dbReference>
<evidence type="ECO:0000256" key="1">
    <source>
        <dbReference type="SAM" id="Coils"/>
    </source>
</evidence>
<dbReference type="PRINTS" id="PR00109">
    <property type="entry name" value="TYRKINASE"/>
</dbReference>
<dbReference type="InterPro" id="IPR008271">
    <property type="entry name" value="Ser/Thr_kinase_AS"/>
</dbReference>
<evidence type="ECO:0000259" key="3">
    <source>
        <dbReference type="PROSITE" id="PS50011"/>
    </source>
</evidence>
<dbReference type="Gene3D" id="1.10.510.10">
    <property type="entry name" value="Transferase(Phosphotransferase) domain 1"/>
    <property type="match status" value="1"/>
</dbReference>
<dbReference type="InterPro" id="IPR001245">
    <property type="entry name" value="Ser-Thr/Tyr_kinase_cat_dom"/>
</dbReference>
<organism evidence="4 5">
    <name type="scientific">Tritrichomonas musculus</name>
    <dbReference type="NCBI Taxonomy" id="1915356"/>
    <lineage>
        <taxon>Eukaryota</taxon>
        <taxon>Metamonada</taxon>
        <taxon>Parabasalia</taxon>
        <taxon>Tritrichomonadida</taxon>
        <taxon>Tritrichomonadidae</taxon>
        <taxon>Tritrichomonas</taxon>
    </lineage>
</organism>
<reference evidence="4 5" key="1">
    <citation type="submission" date="2024-04" db="EMBL/GenBank/DDBJ databases">
        <title>Tritrichomonas musculus Genome.</title>
        <authorList>
            <person name="Alves-Ferreira E."/>
            <person name="Grigg M."/>
            <person name="Lorenzi H."/>
            <person name="Galac M."/>
        </authorList>
    </citation>
    <scope>NUCLEOTIDE SEQUENCE [LARGE SCALE GENOMIC DNA]</scope>
    <source>
        <strain evidence="4 5">EAF2021</strain>
    </source>
</reference>
<dbReference type="InterPro" id="IPR026906">
    <property type="entry name" value="LRR_5"/>
</dbReference>
<feature type="coiled-coil region" evidence="1">
    <location>
        <begin position="350"/>
        <end position="490"/>
    </location>
</feature>
<sequence>MQKDIQLRYQKFLFDINDFKIVQEIESGGFGSVYSVQNLKTDEICAAKVILTHKDEAQYKKMINREIGIMVRSKHPTIVRFIGYSPQDFKGKNNVTIFMELSKKGSLADFLLKLQNGLLEDIYDNTNRQIILVGIARGMMYLHQHQIIHRDLKPGNVLLDDNLHPYITDFGLSKLNESGHSMSQSQQYGTSIYMAPEVFQGIRYNGKADVYSFGILMYEVVTDLIPYPLLQKGKMTPFQFSNKVVNENYRPEFTVPVKKSIQKLIEKCWSKNPDERPTFEEIFKKLAYNLSYSVNEIYNDNQSEEEDEDDNNYYLDDVDVEAVVSYADEISGTIMNEKSQIHSSKLDEIIENLKTENEATKSLVISLKNENEEIKSHITSLKNENETTKSLIISLRTENEAIKSLVNDLKTENAQLKKKLEETNAKCCNEITSLHNENKMLNDKIAETLNKFGLFVQKLNEEKENKNKEIDELKKRVEELKIEKEIKINDKETNDIIDSKNSSNEKKQHDSISINKDKEPIKEDAQTKEKPKSHKDEKKDKKSQSKKDSDKEKRHSSMKEGSSEKNSKKEKKISKEDKKKSSKQEDRDQGLMTVNKFNKLTLKTQQSIISEISKKKFQKQFFKKINNLLLYLMQHAQSDLSSCFEIDQKNNDEVLSKLKDEPQINLLFQAIEMLAISPTFNMIELKNCIDQFENTTIEIKHPSDLYKTTSDIAFYLQQQLKKKVKLTIFMTGTSTTNTFCDRNDINYIIFDSTINSIQPRSFIGCKSLARINIPSSVTTIPESAFEDCSSLKYVIIPNSVTKIAKRAFSGCTSLKQIKIPSSVTLIDAKAFSECTLLTHITIPSSVSSFGDGDSPFCDCSSLEHVIFDNNSSLTSLQERLFMNLSSLTKISIPPSVISIGACCFNQCDSLAEIILPPNLKEIGYCAFGSCKSLREISLPSSLQSIGSYAFENCSSLNQIAIPSSVSKIGNGAFVNCIILKEVTLPSSLSVIETHTFEGCKSLTQISLPLNLQTIELQAFYGCYSLKSVFIPSSVTSLNKDAFPSTVNIIKQ</sequence>
<dbReference type="InterPro" id="IPR011009">
    <property type="entry name" value="Kinase-like_dom_sf"/>
</dbReference>
<evidence type="ECO:0000313" key="4">
    <source>
        <dbReference type="EMBL" id="KAK8871756.1"/>
    </source>
</evidence>
<dbReference type="EMBL" id="JAPFFF010000013">
    <property type="protein sequence ID" value="KAK8871756.1"/>
    <property type="molecule type" value="Genomic_DNA"/>
</dbReference>
<feature type="compositionally biased region" description="Basic and acidic residues" evidence="2">
    <location>
        <begin position="496"/>
        <end position="589"/>
    </location>
</feature>
<feature type="domain" description="Protein kinase" evidence="3">
    <location>
        <begin position="19"/>
        <end position="289"/>
    </location>
</feature>
<dbReference type="InterPro" id="IPR000719">
    <property type="entry name" value="Prot_kinase_dom"/>
</dbReference>
<protein>
    <recommendedName>
        <fullName evidence="3">Protein kinase domain-containing protein</fullName>
    </recommendedName>
</protein>
<dbReference type="PANTHER" id="PTHR44329">
    <property type="entry name" value="SERINE/THREONINE-PROTEIN KINASE TNNI3K-RELATED"/>
    <property type="match status" value="1"/>
</dbReference>
<dbReference type="Proteomes" id="UP001470230">
    <property type="component" value="Unassembled WGS sequence"/>
</dbReference>
<keyword evidence="1" id="KW-0175">Coiled coil</keyword>
<dbReference type="Gene3D" id="3.80.10.10">
    <property type="entry name" value="Ribonuclease Inhibitor"/>
    <property type="match status" value="3"/>
</dbReference>
<dbReference type="SMART" id="SM00220">
    <property type="entry name" value="S_TKc"/>
    <property type="match status" value="1"/>
</dbReference>